<dbReference type="NCBIfam" id="NF004046">
    <property type="entry name" value="PRK05563.1"/>
    <property type="match status" value="1"/>
</dbReference>
<dbReference type="PRINTS" id="PR00300">
    <property type="entry name" value="CLPPROTEASEA"/>
</dbReference>
<dbReference type="SUPFAM" id="SSF52540">
    <property type="entry name" value="P-loop containing nucleoside triphosphate hydrolases"/>
    <property type="match status" value="1"/>
</dbReference>
<proteinExistence type="inferred from homology"/>
<evidence type="ECO:0000256" key="6">
    <source>
        <dbReference type="ARBA" id="ARBA00022741"/>
    </source>
</evidence>
<dbReference type="InterPro" id="IPR045085">
    <property type="entry name" value="HLD_clamp_pol_III_gamma_tau"/>
</dbReference>
<dbReference type="Pfam" id="PF13177">
    <property type="entry name" value="DNA_pol3_delta2"/>
    <property type="match status" value="1"/>
</dbReference>
<dbReference type="InterPro" id="IPR008921">
    <property type="entry name" value="DNA_pol3_clamp-load_cplx_C"/>
</dbReference>
<evidence type="ECO:0000259" key="13">
    <source>
        <dbReference type="SMART" id="SM00382"/>
    </source>
</evidence>
<organism evidence="14 15">
    <name type="scientific">Herpetosiphon gulosus</name>
    <dbReference type="NCBI Taxonomy" id="1973496"/>
    <lineage>
        <taxon>Bacteria</taxon>
        <taxon>Bacillati</taxon>
        <taxon>Chloroflexota</taxon>
        <taxon>Chloroflexia</taxon>
        <taxon>Herpetosiphonales</taxon>
        <taxon>Herpetosiphonaceae</taxon>
        <taxon>Herpetosiphon</taxon>
    </lineage>
</organism>
<dbReference type="InterPro" id="IPR027417">
    <property type="entry name" value="P-loop_NTPase"/>
</dbReference>
<reference evidence="14 15" key="1">
    <citation type="submission" date="2024-02" db="EMBL/GenBank/DDBJ databases">
        <title>Herpetosiphon gulosus NBRC 112829.</title>
        <authorList>
            <person name="Ichikawa N."/>
            <person name="Katano-Makiyama Y."/>
            <person name="Hidaka K."/>
        </authorList>
    </citation>
    <scope>NUCLEOTIDE SEQUENCE [LARGE SCALE GENOMIC DNA]</scope>
    <source>
        <strain evidence="14 15">NBRC 112829</strain>
    </source>
</reference>
<dbReference type="Pfam" id="PF12169">
    <property type="entry name" value="DNA_pol3_gamma3"/>
    <property type="match status" value="1"/>
</dbReference>
<dbReference type="Gene3D" id="1.10.8.60">
    <property type="match status" value="1"/>
</dbReference>
<keyword evidence="3 11" id="KW-0548">Nucleotidyltransferase</keyword>
<feature type="region of interest" description="Disordered" evidence="12">
    <location>
        <begin position="374"/>
        <end position="406"/>
    </location>
</feature>
<dbReference type="InterPro" id="IPR001270">
    <property type="entry name" value="ClpA/B"/>
</dbReference>
<keyword evidence="8 11" id="KW-0067">ATP-binding</keyword>
<dbReference type="InterPro" id="IPR012763">
    <property type="entry name" value="DNA_pol_III_sug/sutau_N"/>
</dbReference>
<dbReference type="Gene3D" id="1.20.272.10">
    <property type="match status" value="1"/>
</dbReference>
<evidence type="ECO:0000256" key="4">
    <source>
        <dbReference type="ARBA" id="ARBA00022705"/>
    </source>
</evidence>
<evidence type="ECO:0000256" key="2">
    <source>
        <dbReference type="ARBA" id="ARBA00022679"/>
    </source>
</evidence>
<protein>
    <recommendedName>
        <fullName evidence="11">DNA polymerase III subunit gamma/tau</fullName>
        <ecNumber evidence="11">2.7.7.7</ecNumber>
    </recommendedName>
</protein>
<accession>A0ABP9WU60</accession>
<evidence type="ECO:0000256" key="12">
    <source>
        <dbReference type="SAM" id="MobiDB-lite"/>
    </source>
</evidence>
<evidence type="ECO:0000256" key="10">
    <source>
        <dbReference type="ARBA" id="ARBA00049244"/>
    </source>
</evidence>
<dbReference type="PANTHER" id="PTHR11669:SF0">
    <property type="entry name" value="PROTEIN STICHEL-LIKE 2"/>
    <property type="match status" value="1"/>
</dbReference>
<comment type="function">
    <text evidence="11">DNA polymerase III is a complex, multichain enzyme responsible for most of the replicative synthesis in bacteria. This DNA polymerase also exhibits 3' to 5' exonuclease activity.</text>
</comment>
<evidence type="ECO:0000313" key="15">
    <source>
        <dbReference type="Proteomes" id="UP001428290"/>
    </source>
</evidence>
<dbReference type="NCBIfam" id="NF011512">
    <property type="entry name" value="PRK14950.1"/>
    <property type="match status" value="1"/>
</dbReference>
<keyword evidence="9 11" id="KW-0239">DNA-directed DNA polymerase</keyword>
<dbReference type="SMART" id="SM00382">
    <property type="entry name" value="AAA"/>
    <property type="match status" value="1"/>
</dbReference>
<dbReference type="SUPFAM" id="SSF48019">
    <property type="entry name" value="post-AAA+ oligomerization domain-like"/>
    <property type="match status" value="1"/>
</dbReference>
<evidence type="ECO:0000256" key="8">
    <source>
        <dbReference type="ARBA" id="ARBA00022840"/>
    </source>
</evidence>
<keyword evidence="5" id="KW-0479">Metal-binding</keyword>
<gene>
    <name evidence="11" type="primary">dnaX</name>
    <name evidence="14" type="ORF">Hgul01_00514</name>
</gene>
<dbReference type="InterPro" id="IPR038454">
    <property type="entry name" value="DnaA_N_sf"/>
</dbReference>
<comment type="similarity">
    <text evidence="1 11">Belongs to the DnaX/STICHEL family.</text>
</comment>
<keyword evidence="2 11" id="KW-0808">Transferase</keyword>
<dbReference type="InterPro" id="IPR050238">
    <property type="entry name" value="DNA_Rep/Repair_Clamp_Loader"/>
</dbReference>
<keyword evidence="7" id="KW-0862">Zinc</keyword>
<keyword evidence="6 11" id="KW-0547">Nucleotide-binding</keyword>
<dbReference type="InterPro" id="IPR022754">
    <property type="entry name" value="DNA_pol_III_gamma-3"/>
</dbReference>
<evidence type="ECO:0000256" key="11">
    <source>
        <dbReference type="RuleBase" id="RU364063"/>
    </source>
</evidence>
<comment type="caution">
    <text evidence="14">The sequence shown here is derived from an EMBL/GenBank/DDBJ whole genome shotgun (WGS) entry which is preliminary data.</text>
</comment>
<feature type="compositionally biased region" description="Pro residues" evidence="12">
    <location>
        <begin position="380"/>
        <end position="394"/>
    </location>
</feature>
<sequence>MSSQALYRKWRSQTFDDLVGQSHIVQALRNAIAANRIGHAYLFTGPRGVGKTSAARILSKAVNCEQNDPRLRPCGECSTCRAIAEGRAVDVIEMDAASHTSVDDAREIIEKVQFRPTQFRKKVYVIDEVHMLSTAAFNALLKTLEEPPDHAMFILATTEFHKVPATILSRCQRFVFNRHTIANTIAHLEWVAGEEGVFLEPGVAEAVARAATGSMRDAMSILDQLMGYGEPQIPLSRVQSLLGATASHEVETLVAAFAAEDVAAALSVINTIADQGADLRQFTRDVVSYLRGLMLLKSGGAADLLDVGHDVLATMQSHSQQLALAAILAWLKIFSSLDHQLRTTPYGQLPLEMAVVEALVVPVPVAVTAPSPVRGTVAPAPRPTPAVAPRPAEPAPVQRQTPAPNVVAPRQAEPTIVEQPPPVVEPIPVPVAAVAVQPMPEAEQHIVLAESEILLAEVEAVWLQVIEDLKPYNPRLQAVLKSCEPLALEDNTLLIGTPSPFHTKQLDDQTQRRLIEDLLAKAVNRQIFVRGEEANRDQQNRARDARRQREEIMKDHVVKAARNIFDARIVGVQEDGS</sequence>
<dbReference type="Proteomes" id="UP001428290">
    <property type="component" value="Unassembled WGS sequence"/>
</dbReference>
<dbReference type="EC" id="2.7.7.7" evidence="11"/>
<evidence type="ECO:0000256" key="9">
    <source>
        <dbReference type="ARBA" id="ARBA00022932"/>
    </source>
</evidence>
<dbReference type="CDD" id="cd18137">
    <property type="entry name" value="HLD_clamp_pol_III_gamma_tau"/>
    <property type="match status" value="1"/>
</dbReference>
<evidence type="ECO:0000256" key="1">
    <source>
        <dbReference type="ARBA" id="ARBA00006360"/>
    </source>
</evidence>
<feature type="domain" description="AAA+ ATPase" evidence="13">
    <location>
        <begin position="37"/>
        <end position="186"/>
    </location>
</feature>
<evidence type="ECO:0000256" key="5">
    <source>
        <dbReference type="ARBA" id="ARBA00022723"/>
    </source>
</evidence>
<dbReference type="Gene3D" id="3.40.50.300">
    <property type="entry name" value="P-loop containing nucleotide triphosphate hydrolases"/>
    <property type="match status" value="1"/>
</dbReference>
<keyword evidence="4 11" id="KW-0235">DNA replication</keyword>
<dbReference type="CDD" id="cd00009">
    <property type="entry name" value="AAA"/>
    <property type="match status" value="1"/>
</dbReference>
<dbReference type="InterPro" id="IPR003593">
    <property type="entry name" value="AAA+_ATPase"/>
</dbReference>
<dbReference type="Gene3D" id="3.30.300.180">
    <property type="match status" value="1"/>
</dbReference>
<dbReference type="NCBIfam" id="TIGR02397">
    <property type="entry name" value="dnaX_nterm"/>
    <property type="match status" value="1"/>
</dbReference>
<keyword evidence="15" id="KW-1185">Reference proteome</keyword>
<dbReference type="Pfam" id="PF22608">
    <property type="entry name" value="DNAX_ATPase_lid"/>
    <property type="match status" value="1"/>
</dbReference>
<evidence type="ECO:0000313" key="14">
    <source>
        <dbReference type="EMBL" id="GAA5526737.1"/>
    </source>
</evidence>
<dbReference type="EMBL" id="BAABRU010000002">
    <property type="protein sequence ID" value="GAA5526737.1"/>
    <property type="molecule type" value="Genomic_DNA"/>
</dbReference>
<dbReference type="RefSeq" id="WP_345720380.1">
    <property type="nucleotide sequence ID" value="NZ_BAABRU010000002.1"/>
</dbReference>
<name>A0ABP9WU60_9CHLR</name>
<dbReference type="PANTHER" id="PTHR11669">
    <property type="entry name" value="REPLICATION FACTOR C / DNA POLYMERASE III GAMMA-TAU SUBUNIT"/>
    <property type="match status" value="1"/>
</dbReference>
<evidence type="ECO:0000256" key="3">
    <source>
        <dbReference type="ARBA" id="ARBA00022695"/>
    </source>
</evidence>
<comment type="subunit">
    <text evidence="11">DNA polymerase III contains a core (composed of alpha, epsilon and theta chains) that associates with a tau subunit. This core dimerizes to form the POLIII' complex. PolIII' associates with the gamma complex (composed of gamma, delta, delta', psi and chi chains) and with the beta chain to form the complete DNA polymerase III complex.</text>
</comment>
<evidence type="ECO:0000256" key="7">
    <source>
        <dbReference type="ARBA" id="ARBA00022833"/>
    </source>
</evidence>
<comment type="catalytic activity">
    <reaction evidence="10 11">
        <text>DNA(n) + a 2'-deoxyribonucleoside 5'-triphosphate = DNA(n+1) + diphosphate</text>
        <dbReference type="Rhea" id="RHEA:22508"/>
        <dbReference type="Rhea" id="RHEA-COMP:17339"/>
        <dbReference type="Rhea" id="RHEA-COMP:17340"/>
        <dbReference type="ChEBI" id="CHEBI:33019"/>
        <dbReference type="ChEBI" id="CHEBI:61560"/>
        <dbReference type="ChEBI" id="CHEBI:173112"/>
        <dbReference type="EC" id="2.7.7.7"/>
    </reaction>
</comment>